<dbReference type="EMBL" id="CP014245">
    <property type="protein sequence ID" value="AMD21058.1"/>
    <property type="molecule type" value="Genomic_DNA"/>
</dbReference>
<dbReference type="RefSeq" id="XP_017988054.1">
    <property type="nucleotide sequence ID" value="XM_018132665.1"/>
</dbReference>
<accession>A0A109UZ73</accession>
<evidence type="ECO:0000256" key="1">
    <source>
        <dbReference type="ARBA" id="ARBA00004629"/>
    </source>
</evidence>
<dbReference type="STRING" id="45286.A0A109UZ73"/>
<feature type="region of interest" description="Disordered" evidence="10">
    <location>
        <begin position="246"/>
        <end position="286"/>
    </location>
</feature>
<keyword evidence="9" id="KW-0137">Centromere</keyword>
<reference evidence="11 12" key="1">
    <citation type="submission" date="2016-01" db="EMBL/GenBank/DDBJ databases">
        <title>Genome sequence of the yeast Holleya sinecauda.</title>
        <authorList>
            <person name="Dietrich F.S."/>
        </authorList>
    </citation>
    <scope>NUCLEOTIDE SEQUENCE [LARGE SCALE GENOMIC DNA]</scope>
    <source>
        <strain evidence="11 12">ATCC 58844</strain>
    </source>
</reference>
<dbReference type="InterPro" id="IPR008685">
    <property type="entry name" value="Centromere_Mis12"/>
</dbReference>
<evidence type="ECO:0000256" key="9">
    <source>
        <dbReference type="ARBA" id="ARBA00023328"/>
    </source>
</evidence>
<evidence type="ECO:0000256" key="6">
    <source>
        <dbReference type="ARBA" id="ARBA00022838"/>
    </source>
</evidence>
<proteinExistence type="inferred from homology"/>
<keyword evidence="12" id="KW-1185">Reference proteome</keyword>
<evidence type="ECO:0000256" key="4">
    <source>
        <dbReference type="ARBA" id="ARBA00022618"/>
    </source>
</evidence>
<dbReference type="AlphaFoldDB" id="A0A109UZ73"/>
<dbReference type="GO" id="GO:0051382">
    <property type="term" value="P:kinetochore assembly"/>
    <property type="evidence" value="ECO:0007669"/>
    <property type="project" value="TreeGrafter"/>
</dbReference>
<name>A0A109UZ73_9SACH</name>
<evidence type="ECO:0000313" key="12">
    <source>
        <dbReference type="Proteomes" id="UP000243052"/>
    </source>
</evidence>
<dbReference type="GO" id="GO:0000070">
    <property type="term" value="P:mitotic sister chromatid segregation"/>
    <property type="evidence" value="ECO:0007669"/>
    <property type="project" value="TreeGrafter"/>
</dbReference>
<evidence type="ECO:0000256" key="8">
    <source>
        <dbReference type="ARBA" id="ARBA00023306"/>
    </source>
</evidence>
<keyword evidence="7" id="KW-0175">Coiled coil</keyword>
<comment type="subcellular location">
    <subcellularLocation>
        <location evidence="1">Chromosome</location>
        <location evidence="1">Centromere</location>
        <location evidence="1">Kinetochore</location>
    </subcellularLocation>
</comment>
<gene>
    <name evidence="11" type="ORF">AW171_hschr52991</name>
</gene>
<dbReference type="GO" id="GO:0000444">
    <property type="term" value="C:MIS12/MIND type complex"/>
    <property type="evidence" value="ECO:0007669"/>
    <property type="project" value="TreeGrafter"/>
</dbReference>
<evidence type="ECO:0000256" key="10">
    <source>
        <dbReference type="SAM" id="MobiDB-lite"/>
    </source>
</evidence>
<dbReference type="GO" id="GO:0051301">
    <property type="term" value="P:cell division"/>
    <property type="evidence" value="ECO:0007669"/>
    <property type="project" value="UniProtKB-KW"/>
</dbReference>
<dbReference type="Pfam" id="PF05859">
    <property type="entry name" value="Mis12"/>
    <property type="match status" value="1"/>
</dbReference>
<evidence type="ECO:0000256" key="7">
    <source>
        <dbReference type="ARBA" id="ARBA00023054"/>
    </source>
</evidence>
<dbReference type="Proteomes" id="UP000243052">
    <property type="component" value="Chromosome v"/>
</dbReference>
<keyword evidence="8" id="KW-0131">Cell cycle</keyword>
<dbReference type="GO" id="GO:0005634">
    <property type="term" value="C:nucleus"/>
    <property type="evidence" value="ECO:0007669"/>
    <property type="project" value="InterPro"/>
</dbReference>
<keyword evidence="5" id="KW-0498">Mitosis</keyword>
<evidence type="ECO:0000256" key="2">
    <source>
        <dbReference type="ARBA" id="ARBA00008643"/>
    </source>
</evidence>
<evidence type="ECO:0000313" key="11">
    <source>
        <dbReference type="EMBL" id="AMD21058.1"/>
    </source>
</evidence>
<keyword evidence="3" id="KW-0158">Chromosome</keyword>
<keyword evidence="4" id="KW-0132">Cell division</keyword>
<evidence type="ECO:0000256" key="3">
    <source>
        <dbReference type="ARBA" id="ARBA00022454"/>
    </source>
</evidence>
<comment type="similarity">
    <text evidence="2">Belongs to the mis12 family.</text>
</comment>
<protein>
    <submittedName>
        <fullName evidence="11">HEL223Cp</fullName>
    </submittedName>
</protein>
<dbReference type="OrthoDB" id="1884855at2759"/>
<sequence length="286" mass="31992">MSAPTMSSTAVLTELLEFPPVSLVDDLINTVNEVMYRCTEAMERYLQQRSRIGGRDYTDEIKLGTAKLETLLENVVDKNLDRLELYVLRNVVSIPAQLLEDGTFVLKHYEGLELNECNDELVGKKYAAVEEAFALHSLLRARLRETSKAFANVKKFKELVLQLLEGGGSDDEMQVLAKSLEPVGDTLKLLATQLRTLYLENEEFCNSKNISALLDKYSECCESGASRPGYIAHRTKEVVDTLFGNEEESDTEQAVSVEDNKSATSPSSCSEELLSHPDWSSIQKHT</sequence>
<dbReference type="PANTHER" id="PTHR14527">
    <property type="entry name" value="PROTEIN MIS12 HOMOLOG"/>
    <property type="match status" value="1"/>
</dbReference>
<organism evidence="11 12">
    <name type="scientific">Eremothecium sinecaudum</name>
    <dbReference type="NCBI Taxonomy" id="45286"/>
    <lineage>
        <taxon>Eukaryota</taxon>
        <taxon>Fungi</taxon>
        <taxon>Dikarya</taxon>
        <taxon>Ascomycota</taxon>
        <taxon>Saccharomycotina</taxon>
        <taxon>Saccharomycetes</taxon>
        <taxon>Saccharomycetales</taxon>
        <taxon>Saccharomycetaceae</taxon>
        <taxon>Eremothecium</taxon>
    </lineage>
</organism>
<dbReference type="GeneID" id="28724334"/>
<evidence type="ECO:0000256" key="5">
    <source>
        <dbReference type="ARBA" id="ARBA00022776"/>
    </source>
</evidence>
<dbReference type="PANTHER" id="PTHR14527:SF2">
    <property type="entry name" value="PROTEIN MIS12 HOMOLOG"/>
    <property type="match status" value="1"/>
</dbReference>
<keyword evidence="6" id="KW-0995">Kinetochore</keyword>